<dbReference type="InterPro" id="IPR002347">
    <property type="entry name" value="SDR_fam"/>
</dbReference>
<organism evidence="3 4">
    <name type="scientific">Pelomonas caseinilytica</name>
    <dbReference type="NCBI Taxonomy" id="2906763"/>
    <lineage>
        <taxon>Bacteria</taxon>
        <taxon>Pseudomonadati</taxon>
        <taxon>Pseudomonadota</taxon>
        <taxon>Betaproteobacteria</taxon>
        <taxon>Burkholderiales</taxon>
        <taxon>Sphaerotilaceae</taxon>
        <taxon>Roseateles</taxon>
    </lineage>
</organism>
<accession>A0ABS8XFT2</accession>
<dbReference type="PRINTS" id="PR00080">
    <property type="entry name" value="SDRFAMILY"/>
</dbReference>
<name>A0ABS8XFT2_9BURK</name>
<dbReference type="NCBIfam" id="NF005559">
    <property type="entry name" value="PRK07231.1"/>
    <property type="match status" value="1"/>
</dbReference>
<evidence type="ECO:0000313" key="3">
    <source>
        <dbReference type="EMBL" id="MCE4537852.1"/>
    </source>
</evidence>
<comment type="similarity">
    <text evidence="1">Belongs to the short-chain dehydrogenases/reductases (SDR) family.</text>
</comment>
<keyword evidence="2" id="KW-0560">Oxidoreductase</keyword>
<dbReference type="InterPro" id="IPR036291">
    <property type="entry name" value="NAD(P)-bd_dom_sf"/>
</dbReference>
<evidence type="ECO:0000256" key="1">
    <source>
        <dbReference type="ARBA" id="ARBA00006484"/>
    </source>
</evidence>
<dbReference type="PANTHER" id="PTHR24321:SF8">
    <property type="entry name" value="ESTRADIOL 17-BETA-DEHYDROGENASE 8-RELATED"/>
    <property type="match status" value="1"/>
</dbReference>
<dbReference type="EMBL" id="JAJTWT010000004">
    <property type="protein sequence ID" value="MCE4537852.1"/>
    <property type="molecule type" value="Genomic_DNA"/>
</dbReference>
<protein>
    <submittedName>
        <fullName evidence="3">SDR family oxidoreductase</fullName>
    </submittedName>
</protein>
<sequence length="253" mass="25891">MTPLLKDKVALVTGAASGIGRAVALAYAREGARVLVSDLQPEGGEETVRLVREAGGQACFAPADVADPTAGAVLVRRAIEAFGRLDVACNNAGIGGDLAPTASYPDEAWQRVIAVNLSGVFYGMKAQITQMLAQGGGGAIVNIASILGQVGFANAPAYTAAKHGVVGLTQVSALEYGAQGVRINAVGPAFIHTPMIAPLEGDPATQQALVALHPLGRLGEPAEVAELVLWLSSERASFVTGAYYPVDGGYLAR</sequence>
<dbReference type="Pfam" id="PF13561">
    <property type="entry name" value="adh_short_C2"/>
    <property type="match status" value="1"/>
</dbReference>
<dbReference type="PANTHER" id="PTHR24321">
    <property type="entry name" value="DEHYDROGENASES, SHORT CHAIN"/>
    <property type="match status" value="1"/>
</dbReference>
<dbReference type="PRINTS" id="PR00081">
    <property type="entry name" value="GDHRDH"/>
</dbReference>
<reference evidence="3 4" key="1">
    <citation type="submission" date="2021-12" db="EMBL/GenBank/DDBJ databases">
        <title>Genome seq of p7.</title>
        <authorList>
            <person name="Seo T."/>
        </authorList>
    </citation>
    <scope>NUCLEOTIDE SEQUENCE [LARGE SCALE GENOMIC DNA]</scope>
    <source>
        <strain evidence="3 4">P7</strain>
    </source>
</reference>
<evidence type="ECO:0000313" key="4">
    <source>
        <dbReference type="Proteomes" id="UP001201463"/>
    </source>
</evidence>
<dbReference type="SUPFAM" id="SSF51735">
    <property type="entry name" value="NAD(P)-binding Rossmann-fold domains"/>
    <property type="match status" value="1"/>
</dbReference>
<gene>
    <name evidence="3" type="ORF">LXT12_11380</name>
</gene>
<comment type="caution">
    <text evidence="3">The sequence shown here is derived from an EMBL/GenBank/DDBJ whole genome shotgun (WGS) entry which is preliminary data.</text>
</comment>
<evidence type="ECO:0000256" key="2">
    <source>
        <dbReference type="ARBA" id="ARBA00023002"/>
    </source>
</evidence>
<dbReference type="Gene3D" id="3.40.50.720">
    <property type="entry name" value="NAD(P)-binding Rossmann-like Domain"/>
    <property type="match status" value="1"/>
</dbReference>
<proteinExistence type="inferred from homology"/>
<dbReference type="Proteomes" id="UP001201463">
    <property type="component" value="Unassembled WGS sequence"/>
</dbReference>
<keyword evidence="4" id="KW-1185">Reference proteome</keyword>